<dbReference type="AlphaFoldDB" id="A0A6V8PR05"/>
<dbReference type="NCBIfam" id="TIGR03624">
    <property type="entry name" value="putative hydrolase"/>
    <property type="match status" value="1"/>
</dbReference>
<comment type="caution">
    <text evidence="4">The sequence shown here is derived from an EMBL/GenBank/DDBJ whole genome shotgun (WGS) entry which is preliminary data.</text>
</comment>
<gene>
    <name evidence="3" type="ORF">HKBW3S33_00268</name>
    <name evidence="4" type="ORF">HKBW3S43_00884</name>
</gene>
<dbReference type="Proteomes" id="UP000576480">
    <property type="component" value="Unassembled WGS sequence"/>
</dbReference>
<dbReference type="Gene3D" id="1.20.150.30">
    <property type="entry name" value="Zincin-like metallopeptidase, N-terminal domain"/>
    <property type="match status" value="1"/>
</dbReference>
<dbReference type="InterPro" id="IPR022454">
    <property type="entry name" value="CHP03883_F420-assoc"/>
</dbReference>
<proteinExistence type="predicted"/>
<evidence type="ECO:0000313" key="6">
    <source>
        <dbReference type="Proteomes" id="UP000591948"/>
    </source>
</evidence>
<name>A0A6V8PR05_9ACTN</name>
<dbReference type="PANTHER" id="PTHR39420:SF1">
    <property type="entry name" value="HYDROLASE"/>
    <property type="match status" value="1"/>
</dbReference>
<dbReference type="NCBIfam" id="TIGR03883">
    <property type="entry name" value="DUF2342_F420"/>
    <property type="match status" value="1"/>
</dbReference>
<feature type="transmembrane region" description="Helical" evidence="2">
    <location>
        <begin position="27"/>
        <end position="45"/>
    </location>
</feature>
<keyword evidence="2" id="KW-0472">Membrane</keyword>
<dbReference type="EMBL" id="BLRY01000007">
    <property type="protein sequence ID" value="GFP26854.1"/>
    <property type="molecule type" value="Genomic_DNA"/>
</dbReference>
<evidence type="ECO:0000256" key="1">
    <source>
        <dbReference type="SAM" id="MobiDB-lite"/>
    </source>
</evidence>
<keyword evidence="2" id="KW-1133">Transmembrane helix</keyword>
<dbReference type="InterPro" id="IPR018766">
    <property type="entry name" value="Zinicin_2"/>
</dbReference>
<keyword evidence="2" id="KW-0812">Transmembrane</keyword>
<dbReference type="Proteomes" id="UP000591948">
    <property type="component" value="Unassembled WGS sequence"/>
</dbReference>
<feature type="region of interest" description="Disordered" evidence="1">
    <location>
        <begin position="1"/>
        <end position="20"/>
    </location>
</feature>
<reference evidence="5 6" key="1">
    <citation type="journal article" date="2020" name="Front. Microbiol.">
        <title>Single-cell genomics of novel Actinobacteria with the Wood-Ljungdahl pathway discovered in a serpentinizing system.</title>
        <authorList>
            <person name="Merino N."/>
            <person name="Kawai M."/>
            <person name="Boyd E.S."/>
            <person name="Colman D.R."/>
            <person name="McGlynn S.E."/>
            <person name="Nealson K.H."/>
            <person name="Kurokawa K."/>
            <person name="Hongoh Y."/>
        </authorList>
    </citation>
    <scope>NUCLEOTIDE SEQUENCE [LARGE SCALE GENOMIC DNA]</scope>
    <source>
        <strain evidence="3 6">S33</strain>
        <strain evidence="4 5">S43</strain>
    </source>
</reference>
<dbReference type="PANTHER" id="PTHR39420">
    <property type="match status" value="1"/>
</dbReference>
<accession>A0A6V8PR05</accession>
<dbReference type="SUPFAM" id="SSF55486">
    <property type="entry name" value="Metalloproteases ('zincins'), catalytic domain"/>
    <property type="match status" value="1"/>
</dbReference>
<feature type="compositionally biased region" description="Polar residues" evidence="1">
    <location>
        <begin position="9"/>
        <end position="20"/>
    </location>
</feature>
<keyword evidence="6" id="KW-1185">Reference proteome</keyword>
<sequence length="411" mass="47401">MESGIFQGRNPQTKSPRIASPTNYKRALGVGLFLGAALGLVWALSRRYNPETFQLIDWDRVRRIALNVCRLRMTEEISPTEKASHERIYSSLVDQVRPLVVQYTAAENISPVALVHVLDRAEWIDANIANYQLLFASLEKIVRDSFLRRRSGPSIFTLTNRALASRYLGVLMGYLASSVLGQYDPSLLGRELLTPGRLYFLESNIRIWQRRLALPLEEFRTWVALHEVTHAWQFEAHPWLRDYLNAQLELYIQEIARAQAGFSLRNLLERLSRLENIIRGEGNLIELIITPKQREALRRLQALMCIIEGYGNHVMEKVASSLLPHYQLIRSRFQKRITAKSQAEKLFIKLTGLEVKLRQYIMGQAFVDQVVKKEGITFMNEVWVGPANLPTLQEIGHPELWIKRMKERVEG</sequence>
<organism evidence="4 5">
    <name type="scientific">Candidatus Hakubella thermalkaliphila</name>
    <dbReference type="NCBI Taxonomy" id="2754717"/>
    <lineage>
        <taxon>Bacteria</taxon>
        <taxon>Bacillati</taxon>
        <taxon>Actinomycetota</taxon>
        <taxon>Actinomycetota incertae sedis</taxon>
        <taxon>Candidatus Hakubellales</taxon>
        <taxon>Candidatus Hakubellaceae</taxon>
        <taxon>Candidatus Hakubella</taxon>
    </lineage>
</organism>
<evidence type="ECO:0000313" key="3">
    <source>
        <dbReference type="EMBL" id="GFP26854.1"/>
    </source>
</evidence>
<dbReference type="InterPro" id="IPR042271">
    <property type="entry name" value="Zinicin_2_N"/>
</dbReference>
<evidence type="ECO:0000313" key="5">
    <source>
        <dbReference type="Proteomes" id="UP000576480"/>
    </source>
</evidence>
<evidence type="ECO:0000256" key="2">
    <source>
        <dbReference type="SAM" id="Phobius"/>
    </source>
</evidence>
<protein>
    <submittedName>
        <fullName evidence="4">Uncharacterized protein</fullName>
    </submittedName>
</protein>
<dbReference type="EMBL" id="BLSB01000049">
    <property type="protein sequence ID" value="GFP35092.1"/>
    <property type="molecule type" value="Genomic_DNA"/>
</dbReference>
<dbReference type="Pfam" id="PF10103">
    <property type="entry name" value="Zincin_2"/>
    <property type="match status" value="1"/>
</dbReference>
<evidence type="ECO:0000313" key="4">
    <source>
        <dbReference type="EMBL" id="GFP35092.1"/>
    </source>
</evidence>